<dbReference type="GO" id="GO:0008986">
    <property type="term" value="F:pyruvate, water dikinase activity"/>
    <property type="evidence" value="ECO:0007669"/>
    <property type="project" value="UniProtKB-EC"/>
</dbReference>
<dbReference type="GO" id="GO:0005524">
    <property type="term" value="F:ATP binding"/>
    <property type="evidence" value="ECO:0007669"/>
    <property type="project" value="UniProtKB-KW"/>
</dbReference>
<comment type="similarity">
    <text evidence="4">Belongs to the PEP-utilizing enzyme family.</text>
</comment>
<name>A0A7C3WGV2_9BACT</name>
<dbReference type="Gene3D" id="3.50.30.10">
    <property type="entry name" value="Phosphohistidine domain"/>
    <property type="match status" value="1"/>
</dbReference>
<evidence type="ECO:0000256" key="10">
    <source>
        <dbReference type="ARBA" id="ARBA00022777"/>
    </source>
</evidence>
<dbReference type="EC" id="2.7.9.2" evidence="5"/>
<evidence type="ECO:0000256" key="14">
    <source>
        <dbReference type="ARBA" id="ARBA00047700"/>
    </source>
</evidence>
<comment type="pathway">
    <text evidence="3">Carbohydrate biosynthesis; gluconeogenesis.</text>
</comment>
<dbReference type="InterPro" id="IPR013815">
    <property type="entry name" value="ATP_grasp_subdomain_1"/>
</dbReference>
<dbReference type="Pfam" id="PF01326">
    <property type="entry name" value="PPDK_N"/>
    <property type="match status" value="1"/>
</dbReference>
<feature type="domain" description="PEP-utilising enzyme mobile" evidence="15">
    <location>
        <begin position="482"/>
        <end position="551"/>
    </location>
</feature>
<evidence type="ECO:0000256" key="8">
    <source>
        <dbReference type="ARBA" id="ARBA00022723"/>
    </source>
</evidence>
<keyword evidence="8" id="KW-0479">Metal-binding</keyword>
<dbReference type="Gene3D" id="3.30.1490.20">
    <property type="entry name" value="ATP-grasp fold, A domain"/>
    <property type="match status" value="1"/>
</dbReference>
<evidence type="ECO:0000259" key="15">
    <source>
        <dbReference type="Pfam" id="PF00391"/>
    </source>
</evidence>
<gene>
    <name evidence="17" type="ORF">ENV62_02365</name>
</gene>
<evidence type="ECO:0000313" key="17">
    <source>
        <dbReference type="EMBL" id="HGB14070.1"/>
    </source>
</evidence>
<dbReference type="GO" id="GO:0046872">
    <property type="term" value="F:metal ion binding"/>
    <property type="evidence" value="ECO:0007669"/>
    <property type="project" value="UniProtKB-KW"/>
</dbReference>
<keyword evidence="7" id="KW-0808">Transferase</keyword>
<evidence type="ECO:0000256" key="5">
    <source>
        <dbReference type="ARBA" id="ARBA00011996"/>
    </source>
</evidence>
<keyword evidence="11" id="KW-0067">ATP-binding</keyword>
<keyword evidence="9" id="KW-0547">Nucleotide-binding</keyword>
<evidence type="ECO:0000256" key="6">
    <source>
        <dbReference type="ARBA" id="ARBA00021623"/>
    </source>
</evidence>
<dbReference type="InterPro" id="IPR008279">
    <property type="entry name" value="PEP-util_enz_mobile_dom"/>
</dbReference>
<comment type="catalytic activity">
    <reaction evidence="14">
        <text>pyruvate + ATP + H2O = phosphoenolpyruvate + AMP + phosphate + 2 H(+)</text>
        <dbReference type="Rhea" id="RHEA:11364"/>
        <dbReference type="ChEBI" id="CHEBI:15361"/>
        <dbReference type="ChEBI" id="CHEBI:15377"/>
        <dbReference type="ChEBI" id="CHEBI:15378"/>
        <dbReference type="ChEBI" id="CHEBI:30616"/>
        <dbReference type="ChEBI" id="CHEBI:43474"/>
        <dbReference type="ChEBI" id="CHEBI:58702"/>
        <dbReference type="ChEBI" id="CHEBI:456215"/>
        <dbReference type="EC" id="2.7.9.2"/>
    </reaction>
</comment>
<comment type="function">
    <text evidence="2">Catalyzes the phosphorylation of pyruvate to phosphoenolpyruvate.</text>
</comment>
<keyword evidence="17" id="KW-0670">Pyruvate</keyword>
<accession>A0A7C3WGV2</accession>
<keyword evidence="12" id="KW-0460">Magnesium</keyword>
<dbReference type="PANTHER" id="PTHR43030">
    <property type="entry name" value="PHOSPHOENOLPYRUVATE SYNTHASE"/>
    <property type="match status" value="1"/>
</dbReference>
<evidence type="ECO:0000256" key="12">
    <source>
        <dbReference type="ARBA" id="ARBA00022842"/>
    </source>
</evidence>
<evidence type="ECO:0000256" key="1">
    <source>
        <dbReference type="ARBA" id="ARBA00001946"/>
    </source>
</evidence>
<feature type="domain" description="Pyruvate phosphate dikinase AMP/ATP-binding" evidence="16">
    <location>
        <begin position="132"/>
        <end position="445"/>
    </location>
</feature>
<evidence type="ECO:0000256" key="2">
    <source>
        <dbReference type="ARBA" id="ARBA00002988"/>
    </source>
</evidence>
<comment type="cofactor">
    <cofactor evidence="1">
        <name>Mg(2+)</name>
        <dbReference type="ChEBI" id="CHEBI:18420"/>
    </cofactor>
</comment>
<dbReference type="InterPro" id="IPR006319">
    <property type="entry name" value="PEP_synth"/>
</dbReference>
<organism evidence="17">
    <name type="scientific">Desulfobacca acetoxidans</name>
    <dbReference type="NCBI Taxonomy" id="60893"/>
    <lineage>
        <taxon>Bacteria</taxon>
        <taxon>Pseudomonadati</taxon>
        <taxon>Thermodesulfobacteriota</taxon>
        <taxon>Desulfobaccia</taxon>
        <taxon>Desulfobaccales</taxon>
        <taxon>Desulfobaccaceae</taxon>
        <taxon>Desulfobacca</taxon>
    </lineage>
</organism>
<dbReference type="PANTHER" id="PTHR43030:SF1">
    <property type="entry name" value="PHOSPHOENOLPYRUVATE SYNTHASE"/>
    <property type="match status" value="1"/>
</dbReference>
<evidence type="ECO:0000256" key="9">
    <source>
        <dbReference type="ARBA" id="ARBA00022741"/>
    </source>
</evidence>
<dbReference type="SUPFAM" id="SSF52009">
    <property type="entry name" value="Phosphohistidine domain"/>
    <property type="match status" value="1"/>
</dbReference>
<dbReference type="AlphaFoldDB" id="A0A7C3WGV2"/>
<proteinExistence type="inferred from homology"/>
<protein>
    <recommendedName>
        <fullName evidence="6">Phosphoenolpyruvate synthase</fullName>
        <ecNumber evidence="5">2.7.9.2</ecNumber>
    </recommendedName>
    <alternativeName>
        <fullName evidence="13">Pyruvate, water dikinase</fullName>
    </alternativeName>
</protein>
<keyword evidence="10" id="KW-0418">Kinase</keyword>
<evidence type="ECO:0000256" key="13">
    <source>
        <dbReference type="ARBA" id="ARBA00033470"/>
    </source>
</evidence>
<sequence length="852" mass="95842">MVTSLKRAWQRLTKAGPDSGSQAALAEKYRHFQRLLSANNHVLALLADMEEKLSGDYLFDFHYIRSSVDRLRAETGALVEALNAMGGGRYRTLDLVSRQIFQEIEEILERRREIPVAPWVLAFEELDLGKADIVGGKAANLGEVKNRIGLPVPPGFAISSYAYKCFLEYNQLAERISELLGRWSMDNLDTLAQVSEELKAIIHAARVPQELVEAMRRGYDRLAESLGYRPLLALRSSAVGEDLTFTFAGQYATFLNIPPEEMALRYKDIIASLFTPRALFYYKNKGFREEEMAMGVVVMPMVQAKVSGVLFTRHTDPRYPDAVLINAVWGLGKYAVAGKIRPDQYVVSYKNNGQVVEKTIAKKEVMLVSRPEGGVEEKPVPEELATVSCLDARELEELLRWAKILERHYGKPQDVEWARDEAGRLWLLQSRALHLAARKAVEPKPRVFKDYPVLLDRGMVACRGVGAGPVVMVKTEQDLKNFPQGAVLVARSTSPKYVTVMNRVAAIVTDAGSPTGHMALLAREFKIPTILCTEKATRTLKPGQLVTVDANFNNVYEGVVQELLEAEKETSNDLAGTPVFQTLSAVVKKVVPLNLVNPQDPDFTPENCRTLHDVVRFAHEFAMREMFRLSENDLQGEVELVELETDLPLKVGILDLGGGLKRGFRRKVKPPQILSVPFKAFLTGLMAMRWPQGKPAGVQSLASIFVNTEEDVAQGASPWQDQSYVVLSRNYMNFSIRLGYHLSTVEAYISDHINDNYINFHFKGGGSTPERRERRTRLIAEIIGHLDIQCQRKGDLIEARVAKFPPEEMLRRLMILGKLTVYTKQLDMVLFSEGIVDWYIKDFLREHAKFGN</sequence>
<dbReference type="SUPFAM" id="SSF56059">
    <property type="entry name" value="Glutathione synthetase ATP-binding domain-like"/>
    <property type="match status" value="1"/>
</dbReference>
<evidence type="ECO:0000256" key="4">
    <source>
        <dbReference type="ARBA" id="ARBA00007837"/>
    </source>
</evidence>
<dbReference type="InterPro" id="IPR002192">
    <property type="entry name" value="PPDK_AMP/ATP-bd"/>
</dbReference>
<reference evidence="17" key="1">
    <citation type="journal article" date="2020" name="mSystems">
        <title>Genome- and Community-Level Interaction Insights into Carbon Utilization and Element Cycling Functions of Hydrothermarchaeota in Hydrothermal Sediment.</title>
        <authorList>
            <person name="Zhou Z."/>
            <person name="Liu Y."/>
            <person name="Xu W."/>
            <person name="Pan J."/>
            <person name="Luo Z.H."/>
            <person name="Li M."/>
        </authorList>
    </citation>
    <scope>NUCLEOTIDE SEQUENCE [LARGE SCALE GENOMIC DNA]</scope>
    <source>
        <strain evidence="17">SpSt-776</strain>
    </source>
</reference>
<dbReference type="EMBL" id="DTHB01000016">
    <property type="protein sequence ID" value="HGB14070.1"/>
    <property type="molecule type" value="Genomic_DNA"/>
</dbReference>
<dbReference type="Pfam" id="PF00391">
    <property type="entry name" value="PEP-utilizers"/>
    <property type="match status" value="1"/>
</dbReference>
<evidence type="ECO:0000256" key="3">
    <source>
        <dbReference type="ARBA" id="ARBA00004742"/>
    </source>
</evidence>
<dbReference type="Gene3D" id="3.30.470.20">
    <property type="entry name" value="ATP-grasp fold, B domain"/>
    <property type="match status" value="1"/>
</dbReference>
<evidence type="ECO:0000256" key="7">
    <source>
        <dbReference type="ARBA" id="ARBA00022679"/>
    </source>
</evidence>
<dbReference type="InterPro" id="IPR036637">
    <property type="entry name" value="Phosphohistidine_dom_sf"/>
</dbReference>
<dbReference type="GO" id="GO:0006094">
    <property type="term" value="P:gluconeogenesis"/>
    <property type="evidence" value="ECO:0007669"/>
    <property type="project" value="UniProtKB-UniPathway"/>
</dbReference>
<evidence type="ECO:0000259" key="16">
    <source>
        <dbReference type="Pfam" id="PF01326"/>
    </source>
</evidence>
<dbReference type="UniPathway" id="UPA00138"/>
<evidence type="ECO:0000256" key="11">
    <source>
        <dbReference type="ARBA" id="ARBA00022840"/>
    </source>
</evidence>
<comment type="caution">
    <text evidence="17">The sequence shown here is derived from an EMBL/GenBank/DDBJ whole genome shotgun (WGS) entry which is preliminary data.</text>
</comment>